<dbReference type="AlphaFoldDB" id="A0A9N8ZCL2"/>
<feature type="non-terminal residue" evidence="1">
    <location>
        <position position="85"/>
    </location>
</feature>
<organism evidence="1 2">
    <name type="scientific">Cetraspora pellucida</name>
    <dbReference type="NCBI Taxonomy" id="1433469"/>
    <lineage>
        <taxon>Eukaryota</taxon>
        <taxon>Fungi</taxon>
        <taxon>Fungi incertae sedis</taxon>
        <taxon>Mucoromycota</taxon>
        <taxon>Glomeromycotina</taxon>
        <taxon>Glomeromycetes</taxon>
        <taxon>Diversisporales</taxon>
        <taxon>Gigasporaceae</taxon>
        <taxon>Cetraspora</taxon>
    </lineage>
</organism>
<evidence type="ECO:0000313" key="1">
    <source>
        <dbReference type="EMBL" id="CAG8489791.1"/>
    </source>
</evidence>
<accession>A0A9N8ZCL2</accession>
<dbReference type="OrthoDB" id="2393997at2759"/>
<name>A0A9N8ZCL2_9GLOM</name>
<evidence type="ECO:0000313" key="2">
    <source>
        <dbReference type="Proteomes" id="UP000789759"/>
    </source>
</evidence>
<dbReference type="EMBL" id="CAJVQA010000769">
    <property type="protein sequence ID" value="CAG8489791.1"/>
    <property type="molecule type" value="Genomic_DNA"/>
</dbReference>
<protein>
    <submittedName>
        <fullName evidence="1">1427_t:CDS:1</fullName>
    </submittedName>
</protein>
<comment type="caution">
    <text evidence="1">The sequence shown here is derived from an EMBL/GenBank/DDBJ whole genome shotgun (WGS) entry which is preliminary data.</text>
</comment>
<proteinExistence type="predicted"/>
<dbReference type="Proteomes" id="UP000789759">
    <property type="component" value="Unassembled WGS sequence"/>
</dbReference>
<sequence>MLQNVNETQDLFDEKIIEESYESNENKTIIEELCELYENQKIIEESFELYDDKKIIEELCELHEKEVFKGSYDFEFFNSIEKYLE</sequence>
<gene>
    <name evidence="1" type="ORF">CPELLU_LOCUS1924</name>
</gene>
<reference evidence="1" key="1">
    <citation type="submission" date="2021-06" db="EMBL/GenBank/DDBJ databases">
        <authorList>
            <person name="Kallberg Y."/>
            <person name="Tangrot J."/>
            <person name="Rosling A."/>
        </authorList>
    </citation>
    <scope>NUCLEOTIDE SEQUENCE</scope>
    <source>
        <strain evidence="1">FL966</strain>
    </source>
</reference>
<keyword evidence="2" id="KW-1185">Reference proteome</keyword>